<dbReference type="InterPro" id="IPR014748">
    <property type="entry name" value="Enoyl-CoA_hydra_C"/>
</dbReference>
<keyword evidence="2" id="KW-0576">Peroxisome</keyword>
<evidence type="ECO:0008006" key="6">
    <source>
        <dbReference type="Google" id="ProtNLM"/>
    </source>
</evidence>
<dbReference type="GO" id="GO:0004165">
    <property type="term" value="F:delta(3)-delta(2)-enoyl-CoA isomerase activity"/>
    <property type="evidence" value="ECO:0007669"/>
    <property type="project" value="UniProtKB-ARBA"/>
</dbReference>
<evidence type="ECO:0000256" key="4">
    <source>
        <dbReference type="SAM" id="Phobius"/>
    </source>
</evidence>
<accession>A0A0F9AH11</accession>
<keyword evidence="3" id="KW-0413">Isomerase</keyword>
<reference evidence="5" key="1">
    <citation type="journal article" date="2015" name="Nature">
        <title>Complex archaea that bridge the gap between prokaryotes and eukaryotes.</title>
        <authorList>
            <person name="Spang A."/>
            <person name="Saw J.H."/>
            <person name="Jorgensen S.L."/>
            <person name="Zaremba-Niedzwiedzka K."/>
            <person name="Martijn J."/>
            <person name="Lind A.E."/>
            <person name="van Eijk R."/>
            <person name="Schleper C."/>
            <person name="Guy L."/>
            <person name="Ettema T.J."/>
        </authorList>
    </citation>
    <scope>NUCLEOTIDE SEQUENCE</scope>
</reference>
<name>A0A0F9AH11_9ZZZZ</name>
<dbReference type="InterPro" id="IPR029045">
    <property type="entry name" value="ClpP/crotonase-like_dom_sf"/>
</dbReference>
<dbReference type="Pfam" id="PF00378">
    <property type="entry name" value="ECH_1"/>
    <property type="match status" value="1"/>
</dbReference>
<feature type="transmembrane region" description="Helical" evidence="4">
    <location>
        <begin position="110"/>
        <end position="129"/>
    </location>
</feature>
<organism evidence="5">
    <name type="scientific">marine sediment metagenome</name>
    <dbReference type="NCBI Taxonomy" id="412755"/>
    <lineage>
        <taxon>unclassified sequences</taxon>
        <taxon>metagenomes</taxon>
        <taxon>ecological metagenomes</taxon>
    </lineage>
</organism>
<dbReference type="GO" id="GO:0005777">
    <property type="term" value="C:peroxisome"/>
    <property type="evidence" value="ECO:0007669"/>
    <property type="project" value="UniProtKB-SubCell"/>
</dbReference>
<comment type="subcellular location">
    <subcellularLocation>
        <location evidence="1">Peroxisome</location>
    </subcellularLocation>
</comment>
<dbReference type="Gene3D" id="3.90.226.10">
    <property type="entry name" value="2-enoyl-CoA Hydratase, Chain A, domain 1"/>
    <property type="match status" value="1"/>
</dbReference>
<evidence type="ECO:0000313" key="5">
    <source>
        <dbReference type="EMBL" id="KKK71436.1"/>
    </source>
</evidence>
<gene>
    <name evidence="5" type="ORF">LCGC14_2913920</name>
</gene>
<comment type="caution">
    <text evidence="5">The sequence shown here is derived from an EMBL/GenBank/DDBJ whole genome shotgun (WGS) entry which is preliminary data.</text>
</comment>
<proteinExistence type="predicted"/>
<dbReference type="SUPFAM" id="SSF52096">
    <property type="entry name" value="ClpP/crotonase"/>
    <property type="match status" value="1"/>
</dbReference>
<dbReference type="PANTHER" id="PTHR43684">
    <property type="match status" value="1"/>
</dbReference>
<dbReference type="InterPro" id="IPR001753">
    <property type="entry name" value="Enoyl-CoA_hydra/iso"/>
</dbReference>
<protein>
    <recommendedName>
        <fullName evidence="6">Enoyl-CoA hydratase</fullName>
    </recommendedName>
</protein>
<dbReference type="Gene3D" id="1.10.12.10">
    <property type="entry name" value="Lyase 2-enoyl-coa Hydratase, Chain A, domain 2"/>
    <property type="match status" value="1"/>
</dbReference>
<keyword evidence="4" id="KW-0812">Transmembrane</keyword>
<sequence length="273" mass="30521">MNVEDIESIIYEKEDNGICTATISRPDKRNAVSVFSFLEIRTILNDMEKDENAKVLIITGDPRGRAFSSGAFFDSEMLKNASKELLNEIDLNDIAQKETTLSLFKFKKPIIAAINGLAIGGAYTMLLVGADLIYMAEDAWLGLYFSQRAIIPEFGSSFLLPLLVGFQKAKEICYFGENISAQEAEKLGLVNKVLPNDELIPFAREQALRLIPPKGPIAAIQSMKRTMHSYYINILSSTLDLENEGMRKAFASSDFRESVRSLQEKREPNFTGK</sequence>
<evidence type="ECO:0000256" key="2">
    <source>
        <dbReference type="ARBA" id="ARBA00023140"/>
    </source>
</evidence>
<evidence type="ECO:0000256" key="1">
    <source>
        <dbReference type="ARBA" id="ARBA00004275"/>
    </source>
</evidence>
<evidence type="ECO:0000256" key="3">
    <source>
        <dbReference type="ARBA" id="ARBA00023235"/>
    </source>
</evidence>
<dbReference type="CDD" id="cd06558">
    <property type="entry name" value="crotonase-like"/>
    <property type="match status" value="1"/>
</dbReference>
<feature type="transmembrane region" description="Helical" evidence="4">
    <location>
        <begin position="149"/>
        <end position="166"/>
    </location>
</feature>
<keyword evidence="4" id="KW-1133">Transmembrane helix</keyword>
<keyword evidence="4" id="KW-0472">Membrane</keyword>
<dbReference type="AlphaFoldDB" id="A0A0F9AH11"/>
<dbReference type="PANTHER" id="PTHR43684:SF1">
    <property type="entry name" value="ENOYL-COA DELTA ISOMERASE 2"/>
    <property type="match status" value="1"/>
</dbReference>
<dbReference type="EMBL" id="LAZR01057735">
    <property type="protein sequence ID" value="KKK71436.1"/>
    <property type="molecule type" value="Genomic_DNA"/>
</dbReference>
<dbReference type="InterPro" id="IPR051053">
    <property type="entry name" value="ECH/Chromodomain_protein"/>
</dbReference>